<protein>
    <recommendedName>
        <fullName evidence="7 13">Triosephosphate isomerase</fullName>
        <shortName evidence="13">TIM</shortName>
        <shortName evidence="13">TPI</shortName>
        <ecNumber evidence="6 13">5.3.1.1</ecNumber>
    </recommendedName>
    <alternativeName>
        <fullName evidence="13">Triose-phosphate isomerase</fullName>
    </alternativeName>
</protein>
<comment type="caution">
    <text evidence="15">The sequence shown here is derived from an EMBL/GenBank/DDBJ whole genome shotgun (WGS) entry which is preliminary data.</text>
</comment>
<dbReference type="EC" id="5.3.1.1" evidence="6 13"/>
<dbReference type="PROSITE" id="PS00171">
    <property type="entry name" value="TIM_1"/>
    <property type="match status" value="1"/>
</dbReference>
<dbReference type="InterPro" id="IPR020861">
    <property type="entry name" value="Triosephosphate_isomerase_AS"/>
</dbReference>
<evidence type="ECO:0000256" key="4">
    <source>
        <dbReference type="ARBA" id="ARBA00007422"/>
    </source>
</evidence>
<dbReference type="HAMAP" id="MF_00147_B">
    <property type="entry name" value="TIM_B"/>
    <property type="match status" value="1"/>
</dbReference>
<comment type="similarity">
    <text evidence="4 13 14">Belongs to the triosephosphate isomerase family.</text>
</comment>
<dbReference type="EMBL" id="JACNEP010000001">
    <property type="protein sequence ID" value="MBC3764507.1"/>
    <property type="molecule type" value="Genomic_DNA"/>
</dbReference>
<evidence type="ECO:0000256" key="7">
    <source>
        <dbReference type="ARBA" id="ARBA00019397"/>
    </source>
</evidence>
<evidence type="ECO:0000256" key="9">
    <source>
        <dbReference type="ARBA" id="ARBA00022490"/>
    </source>
</evidence>
<dbReference type="NCBIfam" id="TIGR00419">
    <property type="entry name" value="tim"/>
    <property type="match status" value="1"/>
</dbReference>
<dbReference type="Proteomes" id="UP000601768">
    <property type="component" value="Unassembled WGS sequence"/>
</dbReference>
<reference evidence="15" key="1">
    <citation type="journal article" date="2018" name="Int. J. Syst. Evol. Microbiol.">
        <title>Neptunicella marina gen. nov., sp. nov., isolated from surface seawater.</title>
        <authorList>
            <person name="Liu X."/>
            <person name="Lai Q."/>
            <person name="Du Y."/>
            <person name="Zhang X."/>
            <person name="Liu Z."/>
            <person name="Sun F."/>
            <person name="Shao Z."/>
        </authorList>
    </citation>
    <scope>NUCLEOTIDE SEQUENCE</scope>
    <source>
        <strain evidence="15">S27-2</strain>
    </source>
</reference>
<comment type="function">
    <text evidence="12 13">Involved in the gluconeogenesis. Catalyzes stereospecifically the conversion of dihydroxyacetone phosphate (DHAP) to D-glyceraldehyde-3-phosphate (G3P).</text>
</comment>
<dbReference type="Pfam" id="PF00121">
    <property type="entry name" value="TIM"/>
    <property type="match status" value="1"/>
</dbReference>
<dbReference type="InterPro" id="IPR022896">
    <property type="entry name" value="TrioseP_Isoase_bac/euk"/>
</dbReference>
<keyword evidence="10 13" id="KW-0324">Glycolysis</keyword>
<keyword evidence="8 13" id="KW-0312">Gluconeogenesis</keyword>
<dbReference type="GO" id="GO:0046166">
    <property type="term" value="P:glyceraldehyde-3-phosphate biosynthetic process"/>
    <property type="evidence" value="ECO:0007669"/>
    <property type="project" value="TreeGrafter"/>
</dbReference>
<feature type="binding site" evidence="13">
    <location>
        <position position="172"/>
    </location>
    <ligand>
        <name>substrate</name>
    </ligand>
</feature>
<dbReference type="SUPFAM" id="SSF51351">
    <property type="entry name" value="Triosephosphate isomerase (TIM)"/>
    <property type="match status" value="1"/>
</dbReference>
<dbReference type="PROSITE" id="PS51440">
    <property type="entry name" value="TIM_2"/>
    <property type="match status" value="1"/>
</dbReference>
<evidence type="ECO:0000313" key="15">
    <source>
        <dbReference type="EMBL" id="MBC3764507.1"/>
    </source>
</evidence>
<feature type="binding site" evidence="13">
    <location>
        <position position="211"/>
    </location>
    <ligand>
        <name>substrate</name>
    </ligand>
</feature>
<dbReference type="CDD" id="cd00311">
    <property type="entry name" value="TIM"/>
    <property type="match status" value="1"/>
</dbReference>
<dbReference type="GO" id="GO:0005829">
    <property type="term" value="C:cytosol"/>
    <property type="evidence" value="ECO:0007669"/>
    <property type="project" value="TreeGrafter"/>
</dbReference>
<keyword evidence="16" id="KW-1185">Reference proteome</keyword>
<dbReference type="AlphaFoldDB" id="A0A8J6IRE7"/>
<dbReference type="PANTHER" id="PTHR21139:SF42">
    <property type="entry name" value="TRIOSEPHOSPHATE ISOMERASE"/>
    <property type="match status" value="1"/>
</dbReference>
<reference evidence="15" key="2">
    <citation type="submission" date="2020-08" db="EMBL/GenBank/DDBJ databases">
        <authorList>
            <person name="Lai Q."/>
        </authorList>
    </citation>
    <scope>NUCLEOTIDE SEQUENCE</scope>
    <source>
        <strain evidence="15">S27-2</strain>
    </source>
</reference>
<name>A0A8J6IRE7_9ALTE</name>
<comment type="pathway">
    <text evidence="2 13 14">Carbohydrate biosynthesis; gluconeogenesis.</text>
</comment>
<sequence>MNKPQKRKILVAGNWKMNGNLALIDSMSQTFATQDFKHVDVVVCPPAVYLSSFNEPDFAIGAQNVSHLDGGAYTGEVSISMLSELPVKYVIVGHSERREYFNESNELIAEKVYKILECGLTPIFCIGESEQIRESGKLFGFLAEQLDAVINRIGIQAFNQLIVAYEPIWAIGTGKTATPEQAQEVHHFIREHLAGHDANTASGVRILYGGSVNAASASALFSQPDVDGGLVGGASLKPTEFVNICLAAEQLG</sequence>
<evidence type="ECO:0000256" key="12">
    <source>
        <dbReference type="ARBA" id="ARBA00055680"/>
    </source>
</evidence>
<evidence type="ECO:0000256" key="11">
    <source>
        <dbReference type="ARBA" id="ARBA00023235"/>
    </source>
</evidence>
<comment type="pathway">
    <text evidence="3">Carbohydrate metabolism; erythritol degradation.</text>
</comment>
<comment type="pathway">
    <text evidence="13 14">Carbohydrate degradation; glycolysis; D-glyceraldehyde 3-phosphate from glycerone phosphate: step 1/1.</text>
</comment>
<evidence type="ECO:0000256" key="13">
    <source>
        <dbReference type="HAMAP-Rule" id="MF_00147"/>
    </source>
</evidence>
<dbReference type="UniPathway" id="UPA00138"/>
<comment type="catalytic activity">
    <reaction evidence="1 13 14">
        <text>D-glyceraldehyde 3-phosphate = dihydroxyacetone phosphate</text>
        <dbReference type="Rhea" id="RHEA:18585"/>
        <dbReference type="ChEBI" id="CHEBI:57642"/>
        <dbReference type="ChEBI" id="CHEBI:59776"/>
        <dbReference type="EC" id="5.3.1.1"/>
    </reaction>
</comment>
<dbReference type="GO" id="GO:0004807">
    <property type="term" value="F:triose-phosphate isomerase activity"/>
    <property type="evidence" value="ECO:0007669"/>
    <property type="project" value="UniProtKB-UniRule"/>
</dbReference>
<dbReference type="InterPro" id="IPR013785">
    <property type="entry name" value="Aldolase_TIM"/>
</dbReference>
<keyword evidence="9 13" id="KW-0963">Cytoplasm</keyword>
<comment type="subunit">
    <text evidence="5 13 14">Homodimer.</text>
</comment>
<dbReference type="Gene3D" id="3.20.20.70">
    <property type="entry name" value="Aldolase class I"/>
    <property type="match status" value="1"/>
</dbReference>
<feature type="active site" description="Electrophile" evidence="13">
    <location>
        <position position="94"/>
    </location>
</feature>
<dbReference type="InterPro" id="IPR000652">
    <property type="entry name" value="Triosephosphate_isomerase"/>
</dbReference>
<dbReference type="GO" id="GO:0006096">
    <property type="term" value="P:glycolytic process"/>
    <property type="evidence" value="ECO:0007669"/>
    <property type="project" value="UniProtKB-UniRule"/>
</dbReference>
<feature type="binding site" evidence="13">
    <location>
        <begin position="232"/>
        <end position="233"/>
    </location>
    <ligand>
        <name>substrate</name>
    </ligand>
</feature>
<evidence type="ECO:0000256" key="6">
    <source>
        <dbReference type="ARBA" id="ARBA00011940"/>
    </source>
</evidence>
<evidence type="ECO:0000256" key="3">
    <source>
        <dbReference type="ARBA" id="ARBA00004939"/>
    </source>
</evidence>
<dbReference type="RefSeq" id="WP_186504977.1">
    <property type="nucleotide sequence ID" value="NZ_JACNEP010000001.1"/>
</dbReference>
<feature type="active site" description="Proton acceptor" evidence="13">
    <location>
        <position position="166"/>
    </location>
</feature>
<evidence type="ECO:0000313" key="16">
    <source>
        <dbReference type="Proteomes" id="UP000601768"/>
    </source>
</evidence>
<dbReference type="PANTHER" id="PTHR21139">
    <property type="entry name" value="TRIOSEPHOSPHATE ISOMERASE"/>
    <property type="match status" value="1"/>
</dbReference>
<dbReference type="GO" id="GO:0019563">
    <property type="term" value="P:glycerol catabolic process"/>
    <property type="evidence" value="ECO:0007669"/>
    <property type="project" value="TreeGrafter"/>
</dbReference>
<dbReference type="FunFam" id="3.20.20.70:FF:000020">
    <property type="entry name" value="Triosephosphate isomerase"/>
    <property type="match status" value="1"/>
</dbReference>
<evidence type="ECO:0000256" key="14">
    <source>
        <dbReference type="RuleBase" id="RU363013"/>
    </source>
</evidence>
<comment type="subcellular location">
    <subcellularLocation>
        <location evidence="13 14">Cytoplasm</location>
    </subcellularLocation>
</comment>
<evidence type="ECO:0000256" key="1">
    <source>
        <dbReference type="ARBA" id="ARBA00000474"/>
    </source>
</evidence>
<evidence type="ECO:0000256" key="8">
    <source>
        <dbReference type="ARBA" id="ARBA00022432"/>
    </source>
</evidence>
<accession>A0A8J6IRE7</accession>
<organism evidence="15 16">
    <name type="scientific">Neptunicella marina</name>
    <dbReference type="NCBI Taxonomy" id="2125989"/>
    <lineage>
        <taxon>Bacteria</taxon>
        <taxon>Pseudomonadati</taxon>
        <taxon>Pseudomonadota</taxon>
        <taxon>Gammaproteobacteria</taxon>
        <taxon>Alteromonadales</taxon>
        <taxon>Alteromonadaceae</taxon>
        <taxon>Neptunicella</taxon>
    </lineage>
</organism>
<evidence type="ECO:0000256" key="10">
    <source>
        <dbReference type="ARBA" id="ARBA00023152"/>
    </source>
</evidence>
<keyword evidence="11 13" id="KW-0413">Isomerase</keyword>
<proteinExistence type="inferred from homology"/>
<evidence type="ECO:0000256" key="2">
    <source>
        <dbReference type="ARBA" id="ARBA00004742"/>
    </source>
</evidence>
<feature type="binding site" evidence="13">
    <location>
        <begin position="14"/>
        <end position="16"/>
    </location>
    <ligand>
        <name>substrate</name>
    </ligand>
</feature>
<dbReference type="UniPathway" id="UPA00109">
    <property type="reaction ID" value="UER00189"/>
</dbReference>
<dbReference type="InterPro" id="IPR035990">
    <property type="entry name" value="TIM_sf"/>
</dbReference>
<dbReference type="GO" id="GO:0006094">
    <property type="term" value="P:gluconeogenesis"/>
    <property type="evidence" value="ECO:0007669"/>
    <property type="project" value="UniProtKB-UniRule"/>
</dbReference>
<gene>
    <name evidence="13" type="primary">tpiA</name>
    <name evidence="15" type="ORF">H8B19_01370</name>
</gene>
<evidence type="ECO:0000256" key="5">
    <source>
        <dbReference type="ARBA" id="ARBA00011738"/>
    </source>
</evidence>